<gene>
    <name evidence="3" type="ORF">D5086_0000241280</name>
</gene>
<dbReference type="AlphaFoldDB" id="A0A4U5NSZ1"/>
<evidence type="ECO:0000256" key="2">
    <source>
        <dbReference type="SAM" id="MobiDB-lite"/>
    </source>
</evidence>
<dbReference type="GO" id="GO:0016020">
    <property type="term" value="C:membrane"/>
    <property type="evidence" value="ECO:0007669"/>
    <property type="project" value="UniProtKB-SubCell"/>
</dbReference>
<dbReference type="InterPro" id="IPR011009">
    <property type="entry name" value="Kinase-like_dom_sf"/>
</dbReference>
<feature type="region of interest" description="Disordered" evidence="2">
    <location>
        <begin position="99"/>
        <end position="139"/>
    </location>
</feature>
<dbReference type="PANTHER" id="PTHR48006">
    <property type="entry name" value="LEUCINE-RICH REPEAT-CONTAINING PROTEIN DDB_G0281931-RELATED"/>
    <property type="match status" value="1"/>
</dbReference>
<dbReference type="EMBL" id="RCHU01000925">
    <property type="protein sequence ID" value="TKR86091.1"/>
    <property type="molecule type" value="Genomic_DNA"/>
</dbReference>
<feature type="compositionally biased region" description="Polar residues" evidence="2">
    <location>
        <begin position="99"/>
        <end position="108"/>
    </location>
</feature>
<name>A0A4U5NSZ1_POPAL</name>
<organism evidence="3">
    <name type="scientific">Populus alba</name>
    <name type="common">White poplar</name>
    <dbReference type="NCBI Taxonomy" id="43335"/>
    <lineage>
        <taxon>Eukaryota</taxon>
        <taxon>Viridiplantae</taxon>
        <taxon>Streptophyta</taxon>
        <taxon>Embryophyta</taxon>
        <taxon>Tracheophyta</taxon>
        <taxon>Spermatophyta</taxon>
        <taxon>Magnoliopsida</taxon>
        <taxon>eudicotyledons</taxon>
        <taxon>Gunneridae</taxon>
        <taxon>Pentapetalae</taxon>
        <taxon>rosids</taxon>
        <taxon>fabids</taxon>
        <taxon>Malpighiales</taxon>
        <taxon>Salicaceae</taxon>
        <taxon>Saliceae</taxon>
        <taxon>Populus</taxon>
    </lineage>
</organism>
<dbReference type="SUPFAM" id="SSF56112">
    <property type="entry name" value="Protein kinase-like (PK-like)"/>
    <property type="match status" value="1"/>
</dbReference>
<dbReference type="Gene3D" id="1.10.510.10">
    <property type="entry name" value="Transferase(Phosphotransferase) domain 1"/>
    <property type="match status" value="1"/>
</dbReference>
<dbReference type="InterPro" id="IPR051824">
    <property type="entry name" value="LRR_Rcpt-Like_S/T_Kinase"/>
</dbReference>
<comment type="subcellular location">
    <subcellularLocation>
        <location evidence="1">Membrane</location>
        <topology evidence="1">Single-pass type I membrane protein</topology>
    </subcellularLocation>
</comment>
<evidence type="ECO:0008006" key="4">
    <source>
        <dbReference type="Google" id="ProtNLM"/>
    </source>
</evidence>
<evidence type="ECO:0000313" key="3">
    <source>
        <dbReference type="EMBL" id="TKR86091.1"/>
    </source>
</evidence>
<comment type="caution">
    <text evidence="3">The sequence shown here is derived from an EMBL/GenBank/DDBJ whole genome shotgun (WGS) entry which is preliminary data.</text>
</comment>
<protein>
    <recommendedName>
        <fullName evidence="4">LRR receptor-like serine/threonine-protein kinase</fullName>
    </recommendedName>
</protein>
<accession>A0A4U5NSZ1</accession>
<dbReference type="STRING" id="43335.A0A4U5NSZ1"/>
<evidence type="ECO:0000256" key="1">
    <source>
        <dbReference type="ARBA" id="ARBA00004479"/>
    </source>
</evidence>
<sequence>MSNMSFQHNESFVCLLDWARSLQQNGDIMELVDPRLGSAFKKKEAARMIKVALLCTIQSPALRPTMSAVVRMLEGKGDVQELVVDPSTFGDSLRFKSFRGNSDQSSVPSIDETRSLVHSSDRTWDGPSSSSAQDLYPDH</sequence>
<dbReference type="PANTHER" id="PTHR48006:SF66">
    <property type="entry name" value="PROTEIN KINASE DOMAIN-CONTAINING PROTEIN"/>
    <property type="match status" value="1"/>
</dbReference>
<reference evidence="3" key="1">
    <citation type="submission" date="2018-10" db="EMBL/GenBank/DDBJ databases">
        <title>Population genomic analysis revealed the cold adaptation of white poplar.</title>
        <authorList>
            <person name="Liu Y.-J."/>
        </authorList>
    </citation>
    <scope>NUCLEOTIDE SEQUENCE [LARGE SCALE GENOMIC DNA]</scope>
    <source>
        <strain evidence="3">PAL-ZL1</strain>
    </source>
</reference>
<feature type="compositionally biased region" description="Basic and acidic residues" evidence="2">
    <location>
        <begin position="111"/>
        <end position="124"/>
    </location>
</feature>
<proteinExistence type="predicted"/>